<keyword evidence="5" id="KW-0121">Carboxypeptidase</keyword>
<evidence type="ECO:0000256" key="3">
    <source>
        <dbReference type="ARBA" id="ARBA00022475"/>
    </source>
</evidence>
<dbReference type="InterPro" id="IPR012338">
    <property type="entry name" value="Beta-lactam/transpept-like"/>
</dbReference>
<keyword evidence="10" id="KW-0573">Peptidoglycan synthesis</keyword>
<feature type="domain" description="Penicillin-binding protein dimerisation" evidence="16">
    <location>
        <begin position="56"/>
        <end position="226"/>
    </location>
</feature>
<keyword evidence="12 14" id="KW-0472">Membrane</keyword>
<dbReference type="GO" id="GO:0006508">
    <property type="term" value="P:proteolysis"/>
    <property type="evidence" value="ECO:0007669"/>
    <property type="project" value="UniProtKB-KW"/>
</dbReference>
<dbReference type="GO" id="GO:0071555">
    <property type="term" value="P:cell wall organization"/>
    <property type="evidence" value="ECO:0007669"/>
    <property type="project" value="UniProtKB-KW"/>
</dbReference>
<dbReference type="STRING" id="159291.SAMN05920897_102148"/>
<dbReference type="Gene3D" id="3.90.1310.10">
    <property type="entry name" value="Penicillin-binding protein 2a (Domain 2)"/>
    <property type="match status" value="1"/>
</dbReference>
<dbReference type="InterPro" id="IPR001460">
    <property type="entry name" value="PCN-bd_Tpept"/>
</dbReference>
<comment type="subcellular location">
    <subcellularLocation>
        <location evidence="2">Cell membrane</location>
    </subcellularLocation>
    <subcellularLocation>
        <location evidence="1">Membrane</location>
        <topology evidence="1">Single-pass membrane protein</topology>
    </subcellularLocation>
</comment>
<evidence type="ECO:0000256" key="5">
    <source>
        <dbReference type="ARBA" id="ARBA00022645"/>
    </source>
</evidence>
<dbReference type="GO" id="GO:0016740">
    <property type="term" value="F:transferase activity"/>
    <property type="evidence" value="ECO:0007669"/>
    <property type="project" value="UniProtKB-KW"/>
</dbReference>
<dbReference type="PANTHER" id="PTHR30627">
    <property type="entry name" value="PEPTIDOGLYCAN D,D-TRANSPEPTIDASE"/>
    <property type="match status" value="1"/>
</dbReference>
<accession>A0A1N6P6D4</accession>
<dbReference type="InterPro" id="IPR050515">
    <property type="entry name" value="Beta-lactam/transpept"/>
</dbReference>
<evidence type="ECO:0000256" key="7">
    <source>
        <dbReference type="ARBA" id="ARBA00022692"/>
    </source>
</evidence>
<evidence type="ECO:0000256" key="10">
    <source>
        <dbReference type="ARBA" id="ARBA00022984"/>
    </source>
</evidence>
<keyword evidence="3" id="KW-1003">Cell membrane</keyword>
<evidence type="ECO:0000313" key="17">
    <source>
        <dbReference type="EMBL" id="SIP99816.1"/>
    </source>
</evidence>
<organism evidence="17 18">
    <name type="scientific">Alkalispirochaeta americana</name>
    <dbReference type="NCBI Taxonomy" id="159291"/>
    <lineage>
        <taxon>Bacteria</taxon>
        <taxon>Pseudomonadati</taxon>
        <taxon>Spirochaetota</taxon>
        <taxon>Spirochaetia</taxon>
        <taxon>Spirochaetales</taxon>
        <taxon>Spirochaetaceae</taxon>
        <taxon>Alkalispirochaeta</taxon>
    </lineage>
</organism>
<keyword evidence="9" id="KW-0133">Cell shape</keyword>
<evidence type="ECO:0000256" key="8">
    <source>
        <dbReference type="ARBA" id="ARBA00022801"/>
    </source>
</evidence>
<evidence type="ECO:0000256" key="4">
    <source>
        <dbReference type="ARBA" id="ARBA00022519"/>
    </source>
</evidence>
<reference evidence="17 18" key="1">
    <citation type="submission" date="2017-01" db="EMBL/GenBank/DDBJ databases">
        <authorList>
            <person name="Mah S.A."/>
            <person name="Swanson W.J."/>
            <person name="Moy G.W."/>
            <person name="Vacquier V.D."/>
        </authorList>
    </citation>
    <scope>NUCLEOTIDE SEQUENCE [LARGE SCALE GENOMIC DNA]</scope>
    <source>
        <strain evidence="17 18">ASpG1</strain>
    </source>
</reference>
<dbReference type="PANTHER" id="PTHR30627:SF2">
    <property type="entry name" value="PEPTIDOGLYCAN D,D-TRANSPEPTIDASE MRDA"/>
    <property type="match status" value="1"/>
</dbReference>
<dbReference type="GO" id="GO:0071972">
    <property type="term" value="F:peptidoglycan L,D-transpeptidase activity"/>
    <property type="evidence" value="ECO:0007669"/>
    <property type="project" value="TreeGrafter"/>
</dbReference>
<dbReference type="EMBL" id="FTMS01000002">
    <property type="protein sequence ID" value="SIP99816.1"/>
    <property type="molecule type" value="Genomic_DNA"/>
</dbReference>
<keyword evidence="4" id="KW-0997">Cell inner membrane</keyword>
<keyword evidence="18" id="KW-1185">Reference proteome</keyword>
<dbReference type="GO" id="GO:0005886">
    <property type="term" value="C:plasma membrane"/>
    <property type="evidence" value="ECO:0007669"/>
    <property type="project" value="UniProtKB-SubCell"/>
</dbReference>
<protein>
    <submittedName>
        <fullName evidence="17">Peptidoglycan glycosyltransferase</fullName>
    </submittedName>
</protein>
<dbReference type="InterPro" id="IPR005311">
    <property type="entry name" value="PBP_dimer"/>
</dbReference>
<sequence length="615" mass="68535">MDNKQVISRQRLFSFSLVLGIIAAFYLFHLFQMQVLDGYIYLHRAQATAQRSEPVFAQRGQIFDRHYNQPLATNRNSFAITIVPADLPRGEQTTIIEELARLLGRDPGQVLERYRSAARGLFVPVEVISNLTLEELTLVAERIDSFPGVSWYSKPERVYPAGPLASNVIGYVGDITPQELQVLFNEGYTSSSIIGKSGIEQRYDQYLRGTDGRRVRLVDAKGRHVRDGDEMRLPEQGSNLVLTIDAKLQQLVQEALGPRIGSAVVMRPATGEILSLVTYPRYDPNLFIGPGGDGEFRRLSRDRRAPFLNRPVQSAAAPASVFKVLMNIAIMEEEAFPSDETIECTGEFPYGNRVFHDWLESGHGAVDITSALAQSCNIFYYTIGAHHLSVDQIIDYSYRLGFGSATGIDVRGENPGLVPSPAWKEHNRNSRWVGGDTVNFSIGQGYLQVTPLQVASMVATILNDGVTYRPHLLREIRDPLTGNLVERQQPEVVRSSDISAATFQEVRSQMRSVITEGTAQVVITTNAVDVAGKTGTGQVGIAGRHHSWFAAYGPHGEDVSPEEQIVVVVMVDAANEWEWWAPKASNIIFHGYFKGLDYEEAVADLRRGPRYLWYM</sequence>
<evidence type="ECO:0000313" key="18">
    <source>
        <dbReference type="Proteomes" id="UP000186400"/>
    </source>
</evidence>
<dbReference type="RefSeq" id="WP_076487694.1">
    <property type="nucleotide sequence ID" value="NZ_FTMS01000002.1"/>
</dbReference>
<gene>
    <name evidence="17" type="ORF">SAMN05920897_102148</name>
</gene>
<dbReference type="OrthoDB" id="9804124at2"/>
<evidence type="ECO:0000259" key="15">
    <source>
        <dbReference type="Pfam" id="PF00905"/>
    </source>
</evidence>
<evidence type="ECO:0000256" key="11">
    <source>
        <dbReference type="ARBA" id="ARBA00022989"/>
    </source>
</evidence>
<name>A0A1N6P6D4_9SPIO</name>
<dbReference type="InterPro" id="IPR036138">
    <property type="entry name" value="PBP_dimer_sf"/>
</dbReference>
<feature type="domain" description="Penicillin-binding protein transpeptidase" evidence="15">
    <location>
        <begin position="261"/>
        <end position="588"/>
    </location>
</feature>
<dbReference type="Pfam" id="PF00905">
    <property type="entry name" value="Transpeptidase"/>
    <property type="match status" value="1"/>
</dbReference>
<dbReference type="NCBIfam" id="TIGR03423">
    <property type="entry name" value="pbp2_mrdA"/>
    <property type="match status" value="1"/>
</dbReference>
<evidence type="ECO:0000256" key="12">
    <source>
        <dbReference type="ARBA" id="ARBA00023136"/>
    </source>
</evidence>
<dbReference type="GO" id="GO:0008360">
    <property type="term" value="P:regulation of cell shape"/>
    <property type="evidence" value="ECO:0007669"/>
    <property type="project" value="UniProtKB-KW"/>
</dbReference>
<evidence type="ECO:0000259" key="16">
    <source>
        <dbReference type="Pfam" id="PF03717"/>
    </source>
</evidence>
<evidence type="ECO:0000256" key="1">
    <source>
        <dbReference type="ARBA" id="ARBA00004167"/>
    </source>
</evidence>
<proteinExistence type="predicted"/>
<dbReference type="GO" id="GO:0009002">
    <property type="term" value="F:serine-type D-Ala-D-Ala carboxypeptidase activity"/>
    <property type="evidence" value="ECO:0007669"/>
    <property type="project" value="InterPro"/>
</dbReference>
<keyword evidence="17" id="KW-0808">Transferase</keyword>
<dbReference type="Proteomes" id="UP000186400">
    <property type="component" value="Unassembled WGS sequence"/>
</dbReference>
<dbReference type="SUPFAM" id="SSF56519">
    <property type="entry name" value="Penicillin binding protein dimerisation domain"/>
    <property type="match status" value="1"/>
</dbReference>
<dbReference type="GO" id="GO:0008658">
    <property type="term" value="F:penicillin binding"/>
    <property type="evidence" value="ECO:0007669"/>
    <property type="project" value="InterPro"/>
</dbReference>
<keyword evidence="7 14" id="KW-0812">Transmembrane</keyword>
<dbReference type="GO" id="GO:0009252">
    <property type="term" value="P:peptidoglycan biosynthetic process"/>
    <property type="evidence" value="ECO:0007669"/>
    <property type="project" value="UniProtKB-KW"/>
</dbReference>
<evidence type="ECO:0000256" key="9">
    <source>
        <dbReference type="ARBA" id="ARBA00022960"/>
    </source>
</evidence>
<dbReference type="AlphaFoldDB" id="A0A1N6P6D4"/>
<keyword evidence="11 14" id="KW-1133">Transmembrane helix</keyword>
<evidence type="ECO:0000256" key="2">
    <source>
        <dbReference type="ARBA" id="ARBA00004236"/>
    </source>
</evidence>
<keyword evidence="8" id="KW-0378">Hydrolase</keyword>
<dbReference type="Pfam" id="PF03717">
    <property type="entry name" value="PBP_dimer"/>
    <property type="match status" value="1"/>
</dbReference>
<keyword evidence="6" id="KW-0645">Protease</keyword>
<evidence type="ECO:0000256" key="13">
    <source>
        <dbReference type="ARBA" id="ARBA00023316"/>
    </source>
</evidence>
<evidence type="ECO:0000256" key="14">
    <source>
        <dbReference type="SAM" id="Phobius"/>
    </source>
</evidence>
<dbReference type="InterPro" id="IPR017790">
    <property type="entry name" value="Penicillin-binding_protein_2"/>
</dbReference>
<dbReference type="Gene3D" id="3.40.710.10">
    <property type="entry name" value="DD-peptidase/beta-lactamase superfamily"/>
    <property type="match status" value="1"/>
</dbReference>
<feature type="transmembrane region" description="Helical" evidence="14">
    <location>
        <begin position="12"/>
        <end position="31"/>
    </location>
</feature>
<evidence type="ECO:0000256" key="6">
    <source>
        <dbReference type="ARBA" id="ARBA00022670"/>
    </source>
</evidence>
<keyword evidence="13" id="KW-0961">Cell wall biogenesis/degradation</keyword>
<dbReference type="SUPFAM" id="SSF56601">
    <property type="entry name" value="beta-lactamase/transpeptidase-like"/>
    <property type="match status" value="1"/>
</dbReference>